<evidence type="ECO:0000313" key="4">
    <source>
        <dbReference type="RefSeq" id="XP_030763951.1"/>
    </source>
</evidence>
<keyword evidence="3" id="KW-1185">Reference proteome</keyword>
<feature type="region of interest" description="Disordered" evidence="1">
    <location>
        <begin position="175"/>
        <end position="194"/>
    </location>
</feature>
<evidence type="ECO:0000256" key="2">
    <source>
        <dbReference type="SAM" id="Phobius"/>
    </source>
</evidence>
<proteinExistence type="predicted"/>
<feature type="compositionally biased region" description="Basic and acidic residues" evidence="1">
    <location>
        <begin position="175"/>
        <end position="186"/>
    </location>
</feature>
<dbReference type="RefSeq" id="XP_030763951.1">
    <property type="nucleotide sequence ID" value="XM_030908091.1"/>
</dbReference>
<organism evidence="3 4">
    <name type="scientific">Sitophilus oryzae</name>
    <name type="common">Rice weevil</name>
    <name type="synonym">Curculio oryzae</name>
    <dbReference type="NCBI Taxonomy" id="7048"/>
    <lineage>
        <taxon>Eukaryota</taxon>
        <taxon>Metazoa</taxon>
        <taxon>Ecdysozoa</taxon>
        <taxon>Arthropoda</taxon>
        <taxon>Hexapoda</taxon>
        <taxon>Insecta</taxon>
        <taxon>Pterygota</taxon>
        <taxon>Neoptera</taxon>
        <taxon>Endopterygota</taxon>
        <taxon>Coleoptera</taxon>
        <taxon>Polyphaga</taxon>
        <taxon>Cucujiformia</taxon>
        <taxon>Curculionidae</taxon>
        <taxon>Dryophthorinae</taxon>
        <taxon>Sitophilus</taxon>
    </lineage>
</organism>
<dbReference type="AlphaFoldDB" id="A0A6J2YKY6"/>
<feature type="transmembrane region" description="Helical" evidence="2">
    <location>
        <begin position="273"/>
        <end position="295"/>
    </location>
</feature>
<evidence type="ECO:0000313" key="3">
    <source>
        <dbReference type="Proteomes" id="UP000504635"/>
    </source>
</evidence>
<dbReference type="GeneID" id="115888374"/>
<evidence type="ECO:0000256" key="1">
    <source>
        <dbReference type="SAM" id="MobiDB-lite"/>
    </source>
</evidence>
<keyword evidence="2" id="KW-0812">Transmembrane</keyword>
<keyword evidence="2" id="KW-0472">Membrane</keyword>
<gene>
    <name evidence="4" type="primary">LOC115888374</name>
</gene>
<dbReference type="Proteomes" id="UP000504635">
    <property type="component" value="Unplaced"/>
</dbReference>
<dbReference type="InParanoid" id="A0A6J2YKY6"/>
<feature type="transmembrane region" description="Helical" evidence="2">
    <location>
        <begin position="7"/>
        <end position="25"/>
    </location>
</feature>
<keyword evidence="2" id="KW-1133">Transmembrane helix</keyword>
<protein>
    <submittedName>
        <fullName evidence="4">Uncharacterized protein LOC115888374 isoform X1</fullName>
    </submittedName>
</protein>
<name>A0A6J2YKY6_SITOR</name>
<sequence length="339" mass="38966">MRYFQCFLAVAQIILFIISYIYAIVTKEVTLFEGLVIEKLTDDVAHFSLTFSNVFNIATVIFYKHSGILKLLEDLTTVDRTLNHKPENNCCKYKVNVLQLFALVVFIADLAFGFHILGTTMYFRYFLPRYLQASQLNAMIFIVASIMKEITDRFELLNGLLGQMKQERLNVIEGPDSARRNNKDDVYSNISNPDEDRENDCTNCPCEKLYQLRKAHIFLCNKVDEYNALFGTVLLFLLFVITVVWLDCTVFFASIHILRANAARFHFDQGHGMLYFILIGIFWIVGALIQAFALASTGEKLLNESSNTSKTCADILANIRPVKTPDLDRCFRRELEMLF</sequence>
<feature type="transmembrane region" description="Helical" evidence="2">
    <location>
        <begin position="228"/>
        <end position="253"/>
    </location>
</feature>
<accession>A0A6J2YKY6</accession>
<dbReference type="KEGG" id="soy:115888374"/>
<feature type="transmembrane region" description="Helical" evidence="2">
    <location>
        <begin position="45"/>
        <end position="63"/>
    </location>
</feature>
<reference evidence="4" key="1">
    <citation type="submission" date="2025-08" db="UniProtKB">
        <authorList>
            <consortium name="RefSeq"/>
        </authorList>
    </citation>
    <scope>IDENTIFICATION</scope>
    <source>
        <tissue evidence="4">Gonads</tissue>
    </source>
</reference>
<feature type="transmembrane region" description="Helical" evidence="2">
    <location>
        <begin position="97"/>
        <end position="118"/>
    </location>
</feature>